<evidence type="ECO:0000313" key="1">
    <source>
        <dbReference type="EMBL" id="MFB9714060.1"/>
    </source>
</evidence>
<organism evidence="1 2">
    <name type="scientific">Arthrobacter methylotrophus</name>
    <dbReference type="NCBI Taxonomy" id="121291"/>
    <lineage>
        <taxon>Bacteria</taxon>
        <taxon>Bacillati</taxon>
        <taxon>Actinomycetota</taxon>
        <taxon>Actinomycetes</taxon>
        <taxon>Micrococcales</taxon>
        <taxon>Micrococcaceae</taxon>
        <taxon>Arthrobacter</taxon>
    </lineage>
</organism>
<name>A0ABV5UNH7_9MICC</name>
<dbReference type="RefSeq" id="WP_345043058.1">
    <property type="nucleotide sequence ID" value="NZ_BAABED010000001.1"/>
</dbReference>
<reference evidence="1 2" key="1">
    <citation type="submission" date="2024-09" db="EMBL/GenBank/DDBJ databases">
        <authorList>
            <person name="Sun Q."/>
            <person name="Mori K."/>
        </authorList>
    </citation>
    <scope>NUCLEOTIDE SEQUENCE [LARGE SCALE GENOMIC DNA]</scope>
    <source>
        <strain evidence="1 2">JCM 13519</strain>
    </source>
</reference>
<dbReference type="EMBL" id="JBHMBH010000019">
    <property type="protein sequence ID" value="MFB9714060.1"/>
    <property type="molecule type" value="Genomic_DNA"/>
</dbReference>
<accession>A0ABV5UNH7</accession>
<dbReference type="Proteomes" id="UP001589536">
    <property type="component" value="Unassembled WGS sequence"/>
</dbReference>
<evidence type="ECO:0000313" key="2">
    <source>
        <dbReference type="Proteomes" id="UP001589536"/>
    </source>
</evidence>
<keyword evidence="2" id="KW-1185">Reference proteome</keyword>
<proteinExistence type="predicted"/>
<protein>
    <submittedName>
        <fullName evidence="1">Uncharacterized protein</fullName>
    </submittedName>
</protein>
<sequence>METMSDFTVTSTITFRPHRIPPRCRKPRPVQETFTHEFPVPCVSSADAPMVALVPDDRGYYGTMTRDEAPLRAHAGKLYVAEMRGRLPVMAGSGAFPSTDSHESWSAWEYEAIEEAGKRFKDILIVDGEVWKATPEPAYAIVTMGLGGNHGGTYLEIDYAGRYSRRYTLTDYDAAVEAAVSFAIKRGDTNTIGVIRKTPKATILDPSVFKIPSETDALAAARAEIRTLAAQARDILYGTLTRASLTEARDLAEKAASVFWQHDLEEFDAE</sequence>
<gene>
    <name evidence="1" type="ORF">ACFFPI_07800</name>
</gene>
<comment type="caution">
    <text evidence="1">The sequence shown here is derived from an EMBL/GenBank/DDBJ whole genome shotgun (WGS) entry which is preliminary data.</text>
</comment>